<dbReference type="PRINTS" id="PR00934">
    <property type="entry name" value="XHISDIPTASE"/>
</dbReference>
<dbReference type="InterPro" id="IPR011650">
    <property type="entry name" value="Peptidase_M20_dimer"/>
</dbReference>
<dbReference type="FunFam" id="3.40.630.10:FF:000018">
    <property type="entry name" value="Aminoacyl-histidine dipeptidase PepD"/>
    <property type="match status" value="1"/>
</dbReference>
<dbReference type="Pfam" id="PF01546">
    <property type="entry name" value="Peptidase_M20"/>
    <property type="match status" value="1"/>
</dbReference>
<dbReference type="GO" id="GO:0070573">
    <property type="term" value="F:metallodipeptidase activity"/>
    <property type="evidence" value="ECO:0007669"/>
    <property type="project" value="TreeGrafter"/>
</dbReference>
<comment type="caution">
    <text evidence="3">The sequence shown here is derived from an EMBL/GenBank/DDBJ whole genome shotgun (WGS) entry which is preliminary data.</text>
</comment>
<dbReference type="NCBIfam" id="TIGR01893">
    <property type="entry name" value="aa-his-dipept"/>
    <property type="match status" value="1"/>
</dbReference>
<evidence type="ECO:0000256" key="1">
    <source>
        <dbReference type="SAM" id="SignalP"/>
    </source>
</evidence>
<protein>
    <recommendedName>
        <fullName evidence="2">Peptidase M20 dimerisation domain-containing protein</fullName>
    </recommendedName>
</protein>
<keyword evidence="4" id="KW-1185">Reference proteome</keyword>
<dbReference type="InterPro" id="IPR002933">
    <property type="entry name" value="Peptidase_M20"/>
</dbReference>
<dbReference type="GO" id="GO:0005829">
    <property type="term" value="C:cytosol"/>
    <property type="evidence" value="ECO:0007669"/>
    <property type="project" value="TreeGrafter"/>
</dbReference>
<feature type="signal peptide" evidence="1">
    <location>
        <begin position="1"/>
        <end position="17"/>
    </location>
</feature>
<evidence type="ECO:0000313" key="4">
    <source>
        <dbReference type="Proteomes" id="UP001178507"/>
    </source>
</evidence>
<sequence>MRHAVGRLVLALYTARAFDVSACGEPQALWRYFRKLLEIPRCTENERAVLDYIADVAKHAGLSSRFNQGNLVVSKPSGDSGEPVIIQAHVDMVCEKHAESSHDFTSDGIQAVLSSGWLSAPNTTLGADNGIGVATALSLMQHSGRLPPLEFVFTIQEEKSLDGARAIDAKALRSKRLLNFDSEEWGILYMGCAGGAVDVLEAKMARVLAPPWQAVELVVDGLAGGHSGADIHLGRGNALKVAAQATAAMVRQGAKVESFDGGDADNAIPRRAVVTLAMPAIMEKAKASMAELQAELLAKLPAADAGLKLTLRELERKPKDVLEEASQKLLLELLEALHHGPVKFSADVPGLVETSSNLGIVKFREDVLEVTWFARSSVDTELALHRAGAADLARRLKLRLRPGEAMPGWKADLSSQMLALVTKEEFQLLEHREAEVATIHAGLECGAFAQKVPGIDMVSFGPDIQGAHAPGERVNVESVRRFWALVLRTLARLATSESAKSQEL</sequence>
<proteinExistence type="predicted"/>
<dbReference type="PIRSF" id="PIRSF016599">
    <property type="entry name" value="Xaa-His_dipept"/>
    <property type="match status" value="1"/>
</dbReference>
<dbReference type="EMBL" id="CAUJNA010003450">
    <property type="protein sequence ID" value="CAJ1402388.1"/>
    <property type="molecule type" value="Genomic_DNA"/>
</dbReference>
<keyword evidence="1" id="KW-0732">Signal</keyword>
<dbReference type="GO" id="GO:0006508">
    <property type="term" value="P:proteolysis"/>
    <property type="evidence" value="ECO:0007669"/>
    <property type="project" value="InterPro"/>
</dbReference>
<dbReference type="Pfam" id="PF07687">
    <property type="entry name" value="M20_dimer"/>
    <property type="match status" value="1"/>
</dbReference>
<dbReference type="InterPro" id="IPR001160">
    <property type="entry name" value="Peptidase_M20C"/>
</dbReference>
<dbReference type="Proteomes" id="UP001178507">
    <property type="component" value="Unassembled WGS sequence"/>
</dbReference>
<dbReference type="PANTHER" id="PTHR43501">
    <property type="entry name" value="CYTOSOL NON-SPECIFIC DIPEPTIDASE"/>
    <property type="match status" value="1"/>
</dbReference>
<evidence type="ECO:0000313" key="3">
    <source>
        <dbReference type="EMBL" id="CAJ1402388.1"/>
    </source>
</evidence>
<feature type="chain" id="PRO_5041331717" description="Peptidase M20 dimerisation domain-containing protein" evidence="1">
    <location>
        <begin position="18"/>
        <end position="504"/>
    </location>
</feature>
<evidence type="ECO:0000259" key="2">
    <source>
        <dbReference type="Pfam" id="PF07687"/>
    </source>
</evidence>
<dbReference type="SUPFAM" id="SSF53187">
    <property type="entry name" value="Zn-dependent exopeptidases"/>
    <property type="match status" value="1"/>
</dbReference>
<dbReference type="PANTHER" id="PTHR43501:SF1">
    <property type="entry name" value="CYTOSOL NON-SPECIFIC DIPEPTIDASE"/>
    <property type="match status" value="1"/>
</dbReference>
<dbReference type="Gene3D" id="3.40.630.10">
    <property type="entry name" value="Zn peptidases"/>
    <property type="match status" value="2"/>
</dbReference>
<organism evidence="3 4">
    <name type="scientific">Effrenium voratum</name>
    <dbReference type="NCBI Taxonomy" id="2562239"/>
    <lineage>
        <taxon>Eukaryota</taxon>
        <taxon>Sar</taxon>
        <taxon>Alveolata</taxon>
        <taxon>Dinophyceae</taxon>
        <taxon>Suessiales</taxon>
        <taxon>Symbiodiniaceae</taxon>
        <taxon>Effrenium</taxon>
    </lineage>
</organism>
<reference evidence="3" key="1">
    <citation type="submission" date="2023-08" db="EMBL/GenBank/DDBJ databases">
        <authorList>
            <person name="Chen Y."/>
            <person name="Shah S."/>
            <person name="Dougan E. K."/>
            <person name="Thang M."/>
            <person name="Chan C."/>
        </authorList>
    </citation>
    <scope>NUCLEOTIDE SEQUENCE</scope>
</reference>
<dbReference type="AlphaFoldDB" id="A0AA36JCA8"/>
<gene>
    <name evidence="3" type="ORF">EVOR1521_LOCUS25298</name>
</gene>
<feature type="domain" description="Peptidase M20 dimerisation" evidence="2">
    <location>
        <begin position="221"/>
        <end position="300"/>
    </location>
</feature>
<name>A0AA36JCA8_9DINO</name>
<accession>A0AA36JCA8</accession>